<dbReference type="InterPro" id="IPR008042">
    <property type="entry name" value="Retrotrans_Pao"/>
</dbReference>
<dbReference type="PANTHER" id="PTHR47331">
    <property type="entry name" value="PHD-TYPE DOMAIN-CONTAINING PROTEIN"/>
    <property type="match status" value="1"/>
</dbReference>
<reference evidence="1 2" key="1">
    <citation type="journal article" date="2017" name="Curr. Biol.">
        <title>The Evolution of Venom by Co-option of Single-Copy Genes.</title>
        <authorList>
            <person name="Martinson E.O."/>
            <person name="Mrinalini"/>
            <person name="Kelkar Y.D."/>
            <person name="Chang C.H."/>
            <person name="Werren J.H."/>
        </authorList>
    </citation>
    <scope>NUCLEOTIDE SEQUENCE [LARGE SCALE GENOMIC DNA]</scope>
    <source>
        <strain evidence="1 2">Alberta</strain>
        <tissue evidence="1">Whole body</tissue>
    </source>
</reference>
<feature type="non-terminal residue" evidence="1">
    <location>
        <position position="1"/>
    </location>
</feature>
<dbReference type="PANTHER" id="PTHR47331:SF1">
    <property type="entry name" value="GAG-LIKE PROTEIN"/>
    <property type="match status" value="1"/>
</dbReference>
<comment type="caution">
    <text evidence="1">The sequence shown here is derived from an EMBL/GenBank/DDBJ whole genome shotgun (WGS) entry which is preliminary data.</text>
</comment>
<gene>
    <name evidence="1" type="ORF">TSAR_010967</name>
</gene>
<proteinExistence type="predicted"/>
<dbReference type="EMBL" id="NNAY01004026">
    <property type="protein sequence ID" value="OXU18479.1"/>
    <property type="molecule type" value="Genomic_DNA"/>
</dbReference>
<dbReference type="AlphaFoldDB" id="A0A232EJD8"/>
<evidence type="ECO:0000313" key="1">
    <source>
        <dbReference type="EMBL" id="OXU18479.1"/>
    </source>
</evidence>
<sequence>RWLSWIPTSHVQLHAFADASRRACAAAIYLRAEEGAEPASITLVMAKTKLAPMRGDTTTKPPRMTIPRLELRAALLAARLLRICSDSLDLHAFADASRRACAVAIYLRAEEGAEPASIILVMAKTKLAQM</sequence>
<evidence type="ECO:0000313" key="2">
    <source>
        <dbReference type="Proteomes" id="UP000215335"/>
    </source>
</evidence>
<protein>
    <submittedName>
        <fullName evidence="1">Uncharacterized protein</fullName>
    </submittedName>
</protein>
<name>A0A232EJD8_9HYME</name>
<dbReference type="Pfam" id="PF05380">
    <property type="entry name" value="Peptidase_A17"/>
    <property type="match status" value="1"/>
</dbReference>
<dbReference type="STRING" id="543379.A0A232EJD8"/>
<organism evidence="1 2">
    <name type="scientific">Trichomalopsis sarcophagae</name>
    <dbReference type="NCBI Taxonomy" id="543379"/>
    <lineage>
        <taxon>Eukaryota</taxon>
        <taxon>Metazoa</taxon>
        <taxon>Ecdysozoa</taxon>
        <taxon>Arthropoda</taxon>
        <taxon>Hexapoda</taxon>
        <taxon>Insecta</taxon>
        <taxon>Pterygota</taxon>
        <taxon>Neoptera</taxon>
        <taxon>Endopterygota</taxon>
        <taxon>Hymenoptera</taxon>
        <taxon>Apocrita</taxon>
        <taxon>Proctotrupomorpha</taxon>
        <taxon>Chalcidoidea</taxon>
        <taxon>Pteromalidae</taxon>
        <taxon>Pteromalinae</taxon>
        <taxon>Trichomalopsis</taxon>
    </lineage>
</organism>
<dbReference type="Proteomes" id="UP000215335">
    <property type="component" value="Unassembled WGS sequence"/>
</dbReference>
<accession>A0A232EJD8</accession>
<feature type="non-terminal residue" evidence="1">
    <location>
        <position position="130"/>
    </location>
</feature>
<keyword evidence="2" id="KW-1185">Reference proteome</keyword>